<organism evidence="1 2">
    <name type="scientific">Moraxella catarrhalis</name>
    <name type="common">Branhamella catarrhalis</name>
    <dbReference type="NCBI Taxonomy" id="480"/>
    <lineage>
        <taxon>Bacteria</taxon>
        <taxon>Pseudomonadati</taxon>
        <taxon>Pseudomonadota</taxon>
        <taxon>Gammaproteobacteria</taxon>
        <taxon>Moraxellales</taxon>
        <taxon>Moraxellaceae</taxon>
        <taxon>Moraxella</taxon>
    </lineage>
</organism>
<sequence length="39" mass="4446">MVDSFGGFLSGFFHDNDRLNSYWARVIFGFGLISMIDGR</sequence>
<comment type="caution">
    <text evidence="1">The sequence shown here is derived from an EMBL/GenBank/DDBJ whole genome shotgun (WGS) entry which is preliminary data.</text>
</comment>
<accession>A0ABY0BLZ4</accession>
<keyword evidence="2" id="KW-1185">Reference proteome</keyword>
<evidence type="ECO:0000313" key="1">
    <source>
        <dbReference type="EMBL" id="RUO17365.1"/>
    </source>
</evidence>
<reference evidence="1 2" key="1">
    <citation type="submission" date="2018-12" db="EMBL/GenBank/DDBJ databases">
        <title>Persistence of Moraxella catarrhalis in Chronic Obstructive Pulmonary Disease and Regulation of the Hag/MID Adhesin.</title>
        <authorList>
            <person name="Murphy T."/>
            <person name="Zhao X."/>
            <person name="Vyas G."/>
            <person name="Aluvathingal J."/>
            <person name="Nadendla S."/>
            <person name="Tallon L."/>
            <person name="Tettelin H."/>
        </authorList>
    </citation>
    <scope>NUCLEOTIDE SEQUENCE [LARGE SCALE GENOMIC DNA]</scope>
    <source>
        <strain evidence="1 2">173P27B1</strain>
    </source>
</reference>
<name>A0ABY0BLZ4_MORCA</name>
<gene>
    <name evidence="1" type="ORF">EJK54_2103</name>
</gene>
<dbReference type="EMBL" id="RYER01000005">
    <property type="protein sequence ID" value="RUO17365.1"/>
    <property type="molecule type" value="Genomic_DNA"/>
</dbReference>
<proteinExistence type="predicted"/>
<evidence type="ECO:0000313" key="2">
    <source>
        <dbReference type="Proteomes" id="UP000268436"/>
    </source>
</evidence>
<protein>
    <submittedName>
        <fullName evidence="1">Uncharacterized protein</fullName>
    </submittedName>
</protein>
<dbReference type="Proteomes" id="UP000268436">
    <property type="component" value="Unassembled WGS sequence"/>
</dbReference>